<organism evidence="1 2">
    <name type="scientific">Solanum tuberosum</name>
    <name type="common">Potato</name>
    <dbReference type="NCBI Taxonomy" id="4113"/>
    <lineage>
        <taxon>Eukaryota</taxon>
        <taxon>Viridiplantae</taxon>
        <taxon>Streptophyta</taxon>
        <taxon>Embryophyta</taxon>
        <taxon>Tracheophyta</taxon>
        <taxon>Spermatophyta</taxon>
        <taxon>Magnoliopsida</taxon>
        <taxon>eudicotyledons</taxon>
        <taxon>Gunneridae</taxon>
        <taxon>Pentapetalae</taxon>
        <taxon>asterids</taxon>
        <taxon>lamiids</taxon>
        <taxon>Solanales</taxon>
        <taxon>Solanaceae</taxon>
        <taxon>Solanoideae</taxon>
        <taxon>Solaneae</taxon>
        <taxon>Solanum</taxon>
    </lineage>
</organism>
<dbReference type="Gramene" id="PGSC0003DMT400095595">
    <property type="protein sequence ID" value="PGSC0003DMT400095595"/>
    <property type="gene ID" value="PGSC0003DMG400045166"/>
</dbReference>
<evidence type="ECO:0000313" key="1">
    <source>
        <dbReference type="EnsemblPlants" id="PGSC0003DMT400095595"/>
    </source>
</evidence>
<protein>
    <submittedName>
        <fullName evidence="1">Uncharacterized protein</fullName>
    </submittedName>
</protein>
<dbReference type="InParanoid" id="M1DWN3"/>
<dbReference type="HOGENOM" id="CLU_2744966_0_0_1"/>
<dbReference type="AlphaFoldDB" id="M1DWN3"/>
<evidence type="ECO:0000313" key="2">
    <source>
        <dbReference type="Proteomes" id="UP000011115"/>
    </source>
</evidence>
<name>M1DWN3_SOLTU</name>
<accession>M1DWN3</accession>
<proteinExistence type="predicted"/>
<keyword evidence="2" id="KW-1185">Reference proteome</keyword>
<dbReference type="Proteomes" id="UP000011115">
    <property type="component" value="Unassembled WGS sequence"/>
</dbReference>
<dbReference type="EnsemblPlants" id="PGSC0003DMT400095595">
    <property type="protein sequence ID" value="PGSC0003DMT400095595"/>
    <property type="gene ID" value="PGSC0003DMG400045166"/>
</dbReference>
<reference evidence="1" key="2">
    <citation type="submission" date="2015-06" db="UniProtKB">
        <authorList>
            <consortium name="EnsemblPlants"/>
        </authorList>
    </citation>
    <scope>IDENTIFICATION</scope>
    <source>
        <strain evidence="1">DM1-3 516 R44</strain>
    </source>
</reference>
<dbReference type="PaxDb" id="4113-PGSC0003DMT400095595"/>
<reference evidence="2" key="1">
    <citation type="journal article" date="2011" name="Nature">
        <title>Genome sequence and analysis of the tuber crop potato.</title>
        <authorList>
            <consortium name="The Potato Genome Sequencing Consortium"/>
        </authorList>
    </citation>
    <scope>NUCLEOTIDE SEQUENCE [LARGE SCALE GENOMIC DNA]</scope>
    <source>
        <strain evidence="2">cv. DM1-3 516 R44</strain>
    </source>
</reference>
<sequence length="71" mass="7949">MGVREEPFETGVVGAEEVRMASNIPSRRFGESSKTPIIIVVSPFDSRHSLSLEFVKIDEFRKVSAIHSSDR</sequence>